<dbReference type="PANTHER" id="PTHR43255">
    <property type="entry name" value="IRON-SULFUR-BINDING OXIDOREDUCTASE FADF-RELATED-RELATED"/>
    <property type="match status" value="1"/>
</dbReference>
<evidence type="ECO:0000256" key="4">
    <source>
        <dbReference type="ARBA" id="ARBA00022994"/>
    </source>
</evidence>
<keyword evidence="7" id="KW-0411">Iron-sulfur</keyword>
<dbReference type="PROSITE" id="PS51379">
    <property type="entry name" value="4FE4S_FER_2"/>
    <property type="match status" value="1"/>
</dbReference>
<proteinExistence type="predicted"/>
<dbReference type="EMBL" id="BART01032976">
    <property type="protein sequence ID" value="GAH16425.1"/>
    <property type="molecule type" value="Genomic_DNA"/>
</dbReference>
<dbReference type="GO" id="GO:0051539">
    <property type="term" value="F:4 iron, 4 sulfur cluster binding"/>
    <property type="evidence" value="ECO:0007669"/>
    <property type="project" value="UniProtKB-KW"/>
</dbReference>
<dbReference type="InterPro" id="IPR017896">
    <property type="entry name" value="4Fe4S_Fe-S-bd"/>
</dbReference>
<dbReference type="GO" id="GO:0051912">
    <property type="term" value="F:CoB--CoM heterodisulfide reductase activity"/>
    <property type="evidence" value="ECO:0007669"/>
    <property type="project" value="InterPro"/>
</dbReference>
<keyword evidence="3" id="KW-0479">Metal-binding</keyword>
<comment type="pathway">
    <text evidence="1">Cofactor metabolism; coenzyme M-coenzyme B heterodisulfide reduction; coenzyme B and coenzyme M from coenzyme M-coenzyme B heterodisulfide: step 1/1.</text>
</comment>
<protein>
    <recommendedName>
        <fullName evidence="8">4Fe-4S ferredoxin-type domain-containing protein</fullName>
    </recommendedName>
</protein>
<evidence type="ECO:0000256" key="3">
    <source>
        <dbReference type="ARBA" id="ARBA00022723"/>
    </source>
</evidence>
<reference evidence="9" key="1">
    <citation type="journal article" date="2014" name="Front. Microbiol.">
        <title>High frequency of phylogenetically diverse reductive dehalogenase-homologous genes in deep subseafloor sedimentary metagenomes.</title>
        <authorList>
            <person name="Kawai M."/>
            <person name="Futagami T."/>
            <person name="Toyoda A."/>
            <person name="Takaki Y."/>
            <person name="Nishi S."/>
            <person name="Hori S."/>
            <person name="Arai W."/>
            <person name="Tsubouchi T."/>
            <person name="Morono Y."/>
            <person name="Uchiyama I."/>
            <person name="Ito T."/>
            <person name="Fujiyama A."/>
            <person name="Inagaki F."/>
            <person name="Takami H."/>
        </authorList>
    </citation>
    <scope>NUCLEOTIDE SEQUENCE</scope>
    <source>
        <strain evidence="9">Expedition CK06-06</strain>
    </source>
</reference>
<evidence type="ECO:0000259" key="8">
    <source>
        <dbReference type="PROSITE" id="PS51379"/>
    </source>
</evidence>
<dbReference type="InterPro" id="IPR017900">
    <property type="entry name" value="4Fe4S_Fe_S_CS"/>
</dbReference>
<dbReference type="InterPro" id="IPR051460">
    <property type="entry name" value="HdrC_iron-sulfur_subunit"/>
</dbReference>
<dbReference type="PANTHER" id="PTHR43255:SF1">
    <property type="entry name" value="IRON-SULFUR-BINDING OXIDOREDUCTASE FADF-RELATED"/>
    <property type="match status" value="1"/>
</dbReference>
<dbReference type="NCBIfam" id="TIGR03290">
    <property type="entry name" value="CoB_CoM_SS_C"/>
    <property type="match status" value="1"/>
</dbReference>
<evidence type="ECO:0000256" key="7">
    <source>
        <dbReference type="ARBA" id="ARBA00023014"/>
    </source>
</evidence>
<dbReference type="InterPro" id="IPR017680">
    <property type="entry name" value="CoB/CoM_hetero-S_Rdtase_csu"/>
</dbReference>
<dbReference type="AlphaFoldDB" id="X1E7T1"/>
<dbReference type="Pfam" id="PF13183">
    <property type="entry name" value="Fer4_8"/>
    <property type="match status" value="1"/>
</dbReference>
<dbReference type="GO" id="GO:0005886">
    <property type="term" value="C:plasma membrane"/>
    <property type="evidence" value="ECO:0007669"/>
    <property type="project" value="TreeGrafter"/>
</dbReference>
<evidence type="ECO:0000256" key="1">
    <source>
        <dbReference type="ARBA" id="ARBA00004808"/>
    </source>
</evidence>
<name>X1E7T1_9ZZZZ</name>
<comment type="caution">
    <text evidence="9">The sequence shown here is derived from an EMBL/GenBank/DDBJ whole genome shotgun (WGS) entry which is preliminary data.</text>
</comment>
<keyword evidence="4" id="KW-0484">Methanogenesis</keyword>
<evidence type="ECO:0000256" key="6">
    <source>
        <dbReference type="ARBA" id="ARBA00023004"/>
    </source>
</evidence>
<evidence type="ECO:0000256" key="2">
    <source>
        <dbReference type="ARBA" id="ARBA00022485"/>
    </source>
</evidence>
<keyword evidence="2" id="KW-0004">4Fe-4S</keyword>
<gene>
    <name evidence="9" type="ORF">S01H4_56826</name>
</gene>
<accession>X1E7T1</accession>
<dbReference type="GO" id="GO:0046872">
    <property type="term" value="F:metal ion binding"/>
    <property type="evidence" value="ECO:0007669"/>
    <property type="project" value="UniProtKB-KW"/>
</dbReference>
<dbReference type="SUPFAM" id="SSF46548">
    <property type="entry name" value="alpha-helical ferredoxin"/>
    <property type="match status" value="1"/>
</dbReference>
<sequence>MLEVLKTNKITKISDDLSNLLRDAGYLELSACIQCGTCSGGCPSGRRTAYRTRSLMKKVQLGLKEEVLSDKELWFCSTCYTCYERCPRGVPVTDVIIYLRNLAVQEGYIQAPHLALCKMFYNTGHGVPINDNFSELRKYHKLSDLPPTTHQFPKAAKEIQTLLKSTEFDKLTGVGEYEKKEDKKGG</sequence>
<evidence type="ECO:0000313" key="9">
    <source>
        <dbReference type="EMBL" id="GAH16425.1"/>
    </source>
</evidence>
<organism evidence="9">
    <name type="scientific">marine sediment metagenome</name>
    <dbReference type="NCBI Taxonomy" id="412755"/>
    <lineage>
        <taxon>unclassified sequences</taxon>
        <taxon>metagenomes</taxon>
        <taxon>ecological metagenomes</taxon>
    </lineage>
</organism>
<keyword evidence="6" id="KW-0408">Iron</keyword>
<keyword evidence="5" id="KW-0560">Oxidoreductase</keyword>
<evidence type="ECO:0000256" key="5">
    <source>
        <dbReference type="ARBA" id="ARBA00023002"/>
    </source>
</evidence>
<dbReference type="UniPathway" id="UPA00647">
    <property type="reaction ID" value="UER00700"/>
</dbReference>
<feature type="domain" description="4Fe-4S ferredoxin-type" evidence="8">
    <location>
        <begin position="23"/>
        <end position="52"/>
    </location>
</feature>
<dbReference type="GO" id="GO:0015948">
    <property type="term" value="P:methanogenesis"/>
    <property type="evidence" value="ECO:0007669"/>
    <property type="project" value="UniProtKB-KW"/>
</dbReference>
<dbReference type="Gene3D" id="1.10.1060.10">
    <property type="entry name" value="Alpha-helical ferredoxin"/>
    <property type="match status" value="1"/>
</dbReference>
<dbReference type="PROSITE" id="PS00198">
    <property type="entry name" value="4FE4S_FER_1"/>
    <property type="match status" value="2"/>
</dbReference>
<dbReference type="InterPro" id="IPR009051">
    <property type="entry name" value="Helical_ferredxn"/>
</dbReference>